<dbReference type="GO" id="GO:0006264">
    <property type="term" value="P:mitochondrial DNA replication"/>
    <property type="evidence" value="ECO:0007669"/>
    <property type="project" value="TreeGrafter"/>
</dbReference>
<dbReference type="KEGG" id="lak:106163603"/>
<sequence>MLEKIAKLCTKHGFVFPVESRVNGSLLTCYDFGPMGAAFSSNILKEWWDSVVLNKPSIYPVINTAQTSCPDSVPIGMDKENPLFLPPSLAKGTLLWYPYVFSEMNHRLPLGIVQCGKCFTRENIDQSKFIYQSSVFTQLLLQYFVSPKDTNKWFGYWVQERLNWWRTFSKYPPNFITADEEENEDLHQQQICIKFAFPWGLDNVETITVKRVETIGELDTLSQVTTGKKSVVPQLIESSTILEQAMLAYLVDSYEEGVKNSDTKEMKKVIHLHPRLAPYKVAVATVHSQDHSTSEMREVADYVGLLLSESGIMALHLKESTLDSIYTKMDESGIPYCVIIDEKTFINGVVSLRSRDTSLKDQLHLSDVNWCLVKILETY</sequence>
<reference evidence="3" key="1">
    <citation type="submission" date="2025-08" db="UniProtKB">
        <authorList>
            <consortium name="RefSeq"/>
        </authorList>
    </citation>
    <scope>IDENTIFICATION</scope>
    <source>
        <tissue evidence="3">Gonads</tissue>
    </source>
</reference>
<dbReference type="GeneID" id="106163603"/>
<dbReference type="InterPro" id="IPR045864">
    <property type="entry name" value="aa-tRNA-synth_II/BPL/LPL"/>
</dbReference>
<gene>
    <name evidence="3" type="primary">LOC106163603</name>
</gene>
<dbReference type="FunCoup" id="A0A1S3IEN8">
    <property type="interactions" value="90"/>
</dbReference>
<protein>
    <submittedName>
        <fullName evidence="3">DNA polymerase subunit gamma-2, mitochondrial isoform X1</fullName>
    </submittedName>
</protein>
<dbReference type="SUPFAM" id="SSF55681">
    <property type="entry name" value="Class II aaRS and biotin synthetases"/>
    <property type="match status" value="1"/>
</dbReference>
<dbReference type="AlphaFoldDB" id="A0A1S3IEN8"/>
<dbReference type="InterPro" id="IPR004154">
    <property type="entry name" value="Anticodon-bd"/>
</dbReference>
<dbReference type="OMA" id="DEMGIMF"/>
<dbReference type="GO" id="GO:0005739">
    <property type="term" value="C:mitochondrion"/>
    <property type="evidence" value="ECO:0007669"/>
    <property type="project" value="TreeGrafter"/>
</dbReference>
<evidence type="ECO:0000313" key="2">
    <source>
        <dbReference type="Proteomes" id="UP000085678"/>
    </source>
</evidence>
<name>A0A1S3IEN8_LINAN</name>
<proteinExistence type="predicted"/>
<dbReference type="InterPro" id="IPR027031">
    <property type="entry name" value="Gly-tRNA_synthase/POLG2"/>
</dbReference>
<dbReference type="Gene3D" id="3.40.50.800">
    <property type="entry name" value="Anticodon-binding domain"/>
    <property type="match status" value="1"/>
</dbReference>
<dbReference type="PANTHER" id="PTHR10745">
    <property type="entry name" value="GLYCYL-TRNA SYNTHETASE/DNA POLYMERASE SUBUNIT GAMMA-2"/>
    <property type="match status" value="1"/>
</dbReference>
<dbReference type="PANTHER" id="PTHR10745:SF8">
    <property type="entry name" value="DNA POLYMERASE SUBUNIT GAMMA-2, MITOCHONDRIAL"/>
    <property type="match status" value="1"/>
</dbReference>
<evidence type="ECO:0000259" key="1">
    <source>
        <dbReference type="Pfam" id="PF03129"/>
    </source>
</evidence>
<dbReference type="InParanoid" id="A0A1S3IEN8"/>
<dbReference type="SUPFAM" id="SSF52954">
    <property type="entry name" value="Class II aaRS ABD-related"/>
    <property type="match status" value="1"/>
</dbReference>
<dbReference type="InterPro" id="IPR036621">
    <property type="entry name" value="Anticodon-bd_dom_sf"/>
</dbReference>
<dbReference type="OrthoDB" id="57698at2759"/>
<keyword evidence="2" id="KW-1185">Reference proteome</keyword>
<feature type="domain" description="Anticodon-binding" evidence="1">
    <location>
        <begin position="280"/>
        <end position="368"/>
    </location>
</feature>
<dbReference type="Gene3D" id="3.30.930.10">
    <property type="entry name" value="Bira Bifunctional Protein, Domain 2"/>
    <property type="match status" value="1"/>
</dbReference>
<dbReference type="Pfam" id="PF03129">
    <property type="entry name" value="HGTP_anticodon"/>
    <property type="match status" value="1"/>
</dbReference>
<organism evidence="2 3">
    <name type="scientific">Lingula anatina</name>
    <name type="common">Brachiopod</name>
    <name type="synonym">Lingula unguis</name>
    <dbReference type="NCBI Taxonomy" id="7574"/>
    <lineage>
        <taxon>Eukaryota</taxon>
        <taxon>Metazoa</taxon>
        <taxon>Spiralia</taxon>
        <taxon>Lophotrochozoa</taxon>
        <taxon>Brachiopoda</taxon>
        <taxon>Linguliformea</taxon>
        <taxon>Lingulata</taxon>
        <taxon>Lingulida</taxon>
        <taxon>Linguloidea</taxon>
        <taxon>Lingulidae</taxon>
        <taxon>Lingula</taxon>
    </lineage>
</organism>
<accession>A0A1S3IEN8</accession>
<evidence type="ECO:0000313" key="3">
    <source>
        <dbReference type="RefSeq" id="XP_013396697.1"/>
    </source>
</evidence>
<dbReference type="RefSeq" id="XP_013396697.1">
    <property type="nucleotide sequence ID" value="XM_013541243.2"/>
</dbReference>
<dbReference type="Proteomes" id="UP000085678">
    <property type="component" value="Unplaced"/>
</dbReference>
<dbReference type="STRING" id="7574.A0A1S3IEN8"/>